<evidence type="ECO:0000313" key="8">
    <source>
        <dbReference type="EMBL" id="MBB6347784.1"/>
    </source>
</evidence>
<evidence type="ECO:0000256" key="4">
    <source>
        <dbReference type="ARBA" id="ARBA00023002"/>
    </source>
</evidence>
<dbReference type="GO" id="GO:0005506">
    <property type="term" value="F:iron ion binding"/>
    <property type="evidence" value="ECO:0007669"/>
    <property type="project" value="InterPro"/>
</dbReference>
<dbReference type="Proteomes" id="UP000583800">
    <property type="component" value="Unassembled WGS sequence"/>
</dbReference>
<evidence type="ECO:0000256" key="5">
    <source>
        <dbReference type="ARBA" id="ARBA00023004"/>
    </source>
</evidence>
<dbReference type="GO" id="GO:0004497">
    <property type="term" value="F:monooxygenase activity"/>
    <property type="evidence" value="ECO:0007669"/>
    <property type="project" value="UniProtKB-KW"/>
</dbReference>
<protein>
    <submittedName>
        <fullName evidence="8">Cytochrome P450</fullName>
    </submittedName>
</protein>
<dbReference type="InterPro" id="IPR001128">
    <property type="entry name" value="Cyt_P450"/>
</dbReference>
<proteinExistence type="inferred from homology"/>
<keyword evidence="5 7" id="KW-0408">Iron</keyword>
<dbReference type="SUPFAM" id="SSF48264">
    <property type="entry name" value="Cytochrome P450"/>
    <property type="match status" value="1"/>
</dbReference>
<keyword evidence="6 7" id="KW-0503">Monooxygenase</keyword>
<accession>A0A7X0C3F2</accession>
<dbReference type="InterPro" id="IPR036396">
    <property type="entry name" value="Cyt_P450_sf"/>
</dbReference>
<dbReference type="AlphaFoldDB" id="A0A7X0C3F2"/>
<organism evidence="8 9">
    <name type="scientific">Nonomuraea muscovyensis</name>
    <dbReference type="NCBI Taxonomy" id="1124761"/>
    <lineage>
        <taxon>Bacteria</taxon>
        <taxon>Bacillati</taxon>
        <taxon>Actinomycetota</taxon>
        <taxon>Actinomycetes</taxon>
        <taxon>Streptosporangiales</taxon>
        <taxon>Streptosporangiaceae</taxon>
        <taxon>Nonomuraea</taxon>
    </lineage>
</organism>
<dbReference type="PANTHER" id="PTHR46696:SF1">
    <property type="entry name" value="CYTOCHROME P450 YJIB-RELATED"/>
    <property type="match status" value="1"/>
</dbReference>
<sequence length="393" mass="42705">MTRQTLPPKFDAFDPEVLDDPYPTYARLREAGALCRGGPATWVVTRHAEVAGLLRDERAGHTFPEGFRTPFAAAGGTADRLLTRIVSSLDPPDHTRIRKEVGRALNPTVVRGLRDRLTGLVDSLLAGRTAFDAVGDLALPLQIAVGCDLIGVPEGDREEVWPKAMALGRAFIPMAASEEGMADDGAARWLDRYVRELLADRRRRPGDDVLSRLAGRLPDDEIVDNAIFLLFAGFETAMYLVTSGLALLTRFPGQLARLKADRSLLPTAVEEIVRYDAPIQSMARMVREPISLGGRTVKPGRALLLLIGSANHDALVFPDPGTFDVGRRPNPHLAFGGGAHHCLGVALARLEGQVVLERLLTRFAEIEAAGPPVRRLHPNLRGYASVPLTVRPA</sequence>
<dbReference type="PANTHER" id="PTHR46696">
    <property type="entry name" value="P450, PUTATIVE (EUROFUNG)-RELATED"/>
    <property type="match status" value="1"/>
</dbReference>
<keyword evidence="3 7" id="KW-0479">Metal-binding</keyword>
<keyword evidence="2 7" id="KW-0349">Heme</keyword>
<dbReference type="RefSeq" id="WP_185085669.1">
    <property type="nucleotide sequence ID" value="NZ_JACHJB010000002.1"/>
</dbReference>
<keyword evidence="4 7" id="KW-0560">Oxidoreductase</keyword>
<name>A0A7X0C3F2_9ACTN</name>
<dbReference type="Pfam" id="PF00067">
    <property type="entry name" value="p450"/>
    <property type="match status" value="1"/>
</dbReference>
<dbReference type="GO" id="GO:0016705">
    <property type="term" value="F:oxidoreductase activity, acting on paired donors, with incorporation or reduction of molecular oxygen"/>
    <property type="evidence" value="ECO:0007669"/>
    <property type="project" value="InterPro"/>
</dbReference>
<evidence type="ECO:0000313" key="9">
    <source>
        <dbReference type="Proteomes" id="UP000583800"/>
    </source>
</evidence>
<dbReference type="PRINTS" id="PR00359">
    <property type="entry name" value="BP450"/>
</dbReference>
<keyword evidence="9" id="KW-1185">Reference proteome</keyword>
<dbReference type="InterPro" id="IPR017972">
    <property type="entry name" value="Cyt_P450_CS"/>
</dbReference>
<comment type="caution">
    <text evidence="8">The sequence shown here is derived from an EMBL/GenBank/DDBJ whole genome shotgun (WGS) entry which is preliminary data.</text>
</comment>
<dbReference type="GO" id="GO:0020037">
    <property type="term" value="F:heme binding"/>
    <property type="evidence" value="ECO:0007669"/>
    <property type="project" value="InterPro"/>
</dbReference>
<evidence type="ECO:0000256" key="7">
    <source>
        <dbReference type="RuleBase" id="RU000461"/>
    </source>
</evidence>
<dbReference type="PROSITE" id="PS00086">
    <property type="entry name" value="CYTOCHROME_P450"/>
    <property type="match status" value="1"/>
</dbReference>
<dbReference type="Gene3D" id="1.10.630.10">
    <property type="entry name" value="Cytochrome P450"/>
    <property type="match status" value="1"/>
</dbReference>
<evidence type="ECO:0000256" key="3">
    <source>
        <dbReference type="ARBA" id="ARBA00022723"/>
    </source>
</evidence>
<dbReference type="EMBL" id="JACHJB010000002">
    <property type="protein sequence ID" value="MBB6347784.1"/>
    <property type="molecule type" value="Genomic_DNA"/>
</dbReference>
<evidence type="ECO:0000256" key="2">
    <source>
        <dbReference type="ARBA" id="ARBA00022617"/>
    </source>
</evidence>
<dbReference type="FunFam" id="1.10.630.10:FF:000018">
    <property type="entry name" value="Cytochrome P450 monooxygenase"/>
    <property type="match status" value="1"/>
</dbReference>
<evidence type="ECO:0000256" key="1">
    <source>
        <dbReference type="ARBA" id="ARBA00010617"/>
    </source>
</evidence>
<reference evidence="8 9" key="1">
    <citation type="submission" date="2020-08" db="EMBL/GenBank/DDBJ databases">
        <title>Sequencing the genomes of 1000 actinobacteria strains.</title>
        <authorList>
            <person name="Klenk H.-P."/>
        </authorList>
    </citation>
    <scope>NUCLEOTIDE SEQUENCE [LARGE SCALE GENOMIC DNA]</scope>
    <source>
        <strain evidence="8 9">DSM 45913</strain>
    </source>
</reference>
<evidence type="ECO:0000256" key="6">
    <source>
        <dbReference type="ARBA" id="ARBA00023033"/>
    </source>
</evidence>
<comment type="similarity">
    <text evidence="1 7">Belongs to the cytochrome P450 family.</text>
</comment>
<dbReference type="InterPro" id="IPR002397">
    <property type="entry name" value="Cyt_P450_B"/>
</dbReference>
<dbReference type="CDD" id="cd20625">
    <property type="entry name" value="CYP164-like"/>
    <property type="match status" value="1"/>
</dbReference>
<gene>
    <name evidence="8" type="ORF">FHU36_004329</name>
</gene>